<accession>A0A2D3T724</accession>
<dbReference type="AlphaFoldDB" id="A0A2D3T724"/>
<proteinExistence type="predicted"/>
<dbReference type="Proteomes" id="UP000230008">
    <property type="component" value="Chromosome"/>
</dbReference>
<sequence>MKILDLAPDISKDPEKTEEEQNAVIIHKFKSNDFRQTSDAALKSYGAISDSDYKKIHSIYKADAREKNEISNKILEIISSVYEKTEKKDDTHLKERLKYAKTIAVMAIGQSSSDTFYRKRA</sequence>
<dbReference type="RefSeq" id="WP_095034182.1">
    <property type="nucleotide sequence ID" value="NZ_CADIJJ010000013.1"/>
</dbReference>
<dbReference type="EMBL" id="CP022932">
    <property type="protein sequence ID" value="ASV33414.1"/>
    <property type="molecule type" value="Genomic_DNA"/>
</dbReference>
<organism evidence="2 3">
    <name type="scientific">Candidatus Williamhamiltonella defendens</name>
    <dbReference type="NCBI Taxonomy" id="138072"/>
    <lineage>
        <taxon>Bacteria</taxon>
        <taxon>Pseudomonadati</taxon>
        <taxon>Pseudomonadota</taxon>
        <taxon>Gammaproteobacteria</taxon>
        <taxon>Enterobacterales</taxon>
        <taxon>Enterobacteriaceae</taxon>
        <taxon>aphid secondary symbionts</taxon>
        <taxon>Candidatus Williamhamiltonella</taxon>
    </lineage>
</organism>
<reference evidence="3" key="3">
    <citation type="submission" date="2017-11" db="EMBL/GenBank/DDBJ databases">
        <title>PacBio sequencing of new strain of the secondary endosymbiont Candidatus Hamiltonella defensa.</title>
        <authorList>
            <person name="Strand M.R."/>
            <person name="Oliver K."/>
        </authorList>
    </citation>
    <scope>NUCLEOTIDE SEQUENCE [LARGE SCALE GENOMIC DNA]</scope>
    <source>
        <strain evidence="3">A2C</strain>
    </source>
</reference>
<evidence type="ECO:0000313" key="3">
    <source>
        <dbReference type="Proteomes" id="UP000230008"/>
    </source>
</evidence>
<protein>
    <submittedName>
        <fullName evidence="2">Uncharacterized protein</fullName>
    </submittedName>
</protein>
<gene>
    <name evidence="2" type="ORF">BJP41_03890</name>
    <name evidence="1" type="ORF">CJJ18_04405</name>
</gene>
<evidence type="ECO:0000313" key="2">
    <source>
        <dbReference type="EMBL" id="ATW29635.1"/>
    </source>
</evidence>
<name>A0A2D3T724_9ENTR</name>
<reference evidence="1" key="2">
    <citation type="submission" date="2017-08" db="EMBL/GenBank/DDBJ databases">
        <title>Genome sequence of Candidatus Hamiltonella defensa from Acyrthosiphon pisum strain MI47.</title>
        <authorList>
            <person name="Patel V.A."/>
            <person name="Chevignon G."/>
            <person name="Russell J.A."/>
            <person name="Oliver K.M."/>
        </authorList>
    </citation>
    <scope>NUCLEOTIDE SEQUENCE</scope>
    <source>
        <strain evidence="1">MI47</strain>
    </source>
</reference>
<reference evidence="3" key="1">
    <citation type="submission" date="2016-10" db="EMBL/GenBank/DDBJ databases">
        <authorList>
            <person name="Chevignon G."/>
        </authorList>
    </citation>
    <scope>NUCLEOTIDE SEQUENCE [LARGE SCALE GENOMIC DNA]</scope>
    <source>
        <strain evidence="3">A2C</strain>
    </source>
</reference>
<reference evidence="2" key="4">
    <citation type="journal article" date="2018" name="Genome Biol. Evol.">
        <title>Culture-Facilitated Comparative Genomics of the Facultative Symbiont Hamiltonella defensa.</title>
        <authorList>
            <person name="Chevignon G."/>
            <person name="Boyd B.M."/>
            <person name="Brandt J.W."/>
            <person name="Oliver K.M."/>
            <person name="Strand M.R."/>
        </authorList>
    </citation>
    <scope>NUCLEOTIDE SEQUENCE</scope>
    <source>
        <strain evidence="2">A2C</strain>
    </source>
</reference>
<evidence type="ECO:0000313" key="1">
    <source>
        <dbReference type="EMBL" id="ASV33414.1"/>
    </source>
</evidence>
<dbReference type="EMBL" id="CP017606">
    <property type="protein sequence ID" value="ATW29635.1"/>
    <property type="molecule type" value="Genomic_DNA"/>
</dbReference>
<dbReference type="Proteomes" id="UP000792865">
    <property type="component" value="Chromosome"/>
</dbReference>